<evidence type="ECO:0000313" key="3">
    <source>
        <dbReference type="Proteomes" id="UP000244924"/>
    </source>
</evidence>
<evidence type="ECO:0008006" key="4">
    <source>
        <dbReference type="Google" id="ProtNLM"/>
    </source>
</evidence>
<organism evidence="2 3">
    <name type="scientific">Albidovulum aquaemixtae</name>
    <dbReference type="NCBI Taxonomy" id="1542388"/>
    <lineage>
        <taxon>Bacteria</taxon>
        <taxon>Pseudomonadati</taxon>
        <taxon>Pseudomonadota</taxon>
        <taxon>Alphaproteobacteria</taxon>
        <taxon>Rhodobacterales</taxon>
        <taxon>Paracoccaceae</taxon>
        <taxon>Albidovulum</taxon>
    </lineage>
</organism>
<protein>
    <recommendedName>
        <fullName evidence="4">Arylsulfotransferase ASST</fullName>
    </recommendedName>
</protein>
<dbReference type="Pfam" id="PF14269">
    <property type="entry name" value="Arylsulfotran_2"/>
    <property type="match status" value="1"/>
</dbReference>
<dbReference type="OrthoDB" id="264813at2"/>
<dbReference type="RefSeq" id="WP_108852471.1">
    <property type="nucleotide sequence ID" value="NZ_OMOQ01000001.1"/>
</dbReference>
<keyword evidence="1" id="KW-0472">Membrane</keyword>
<dbReference type="EMBL" id="OMOQ01000001">
    <property type="protein sequence ID" value="SPH18098.1"/>
    <property type="molecule type" value="Genomic_DNA"/>
</dbReference>
<reference evidence="2 3" key="1">
    <citation type="submission" date="2018-03" db="EMBL/GenBank/DDBJ databases">
        <authorList>
            <person name="Keele B.F."/>
        </authorList>
    </citation>
    <scope>NUCLEOTIDE SEQUENCE [LARGE SCALE GENOMIC DNA]</scope>
    <source>
        <strain evidence="2 3">CECT 8626</strain>
    </source>
</reference>
<name>A0A2R8B638_9RHOB</name>
<feature type="transmembrane region" description="Helical" evidence="1">
    <location>
        <begin position="12"/>
        <end position="33"/>
    </location>
</feature>
<evidence type="ECO:0000256" key="1">
    <source>
        <dbReference type="SAM" id="Phobius"/>
    </source>
</evidence>
<dbReference type="AlphaFoldDB" id="A0A2R8B638"/>
<keyword evidence="3" id="KW-1185">Reference proteome</keyword>
<keyword evidence="1" id="KW-1133">Transmembrane helix</keyword>
<sequence length="451" mass="50380">MQKLLFAKIEAWLVIFLFLVGILAMVVFGALVLEGQKDAGRFVAPGKVAIAMAEIPRTVQSIITTGPPSRAGRYERFGDRSGWTFPAGEEAGKLDSYLLLSRYDGDRNRHVVELVDLSDHTVRHTWWPDADEMLADVPQDSDVINYSRWSTLEYEVVHPLLTPVGDLLIKDHQTPVTRIDHCARPVWQNAESYYHHSTELGPEGAMWLPSRIVPAPEKHGRHFFVDGLAEVTLDGELLREISLPGLLERNGMMATMFTAGSYVDDPLHLNDIQPVMADGPYWKRGDLFLSMRHRSLVLLYRPSEDRVIWHKQGPWLAQHDVDILDDRRIAIFNNNTYNRGQGSFILGANEINVYDFATDEVSSPFKEALAEMESLTLTEGLFDLTADGSAIVEEENSGRILIFAPDGRPVAEFVNRAEDDGAVYGLGWSRLITRAEGDAALQAIAARPACG</sequence>
<accession>A0A2R8B638</accession>
<proteinExistence type="predicted"/>
<evidence type="ECO:0000313" key="2">
    <source>
        <dbReference type="EMBL" id="SPH18098.1"/>
    </source>
</evidence>
<dbReference type="InterPro" id="IPR039535">
    <property type="entry name" value="ASST-like"/>
</dbReference>
<dbReference type="Proteomes" id="UP000244924">
    <property type="component" value="Unassembled WGS sequence"/>
</dbReference>
<gene>
    <name evidence="2" type="ORF">DEA8626_01628</name>
</gene>
<keyword evidence="1" id="KW-0812">Transmembrane</keyword>